<protein>
    <submittedName>
        <fullName evidence="1">16824_t:CDS:1</fullName>
    </submittedName>
</protein>
<dbReference type="EMBL" id="CAJVQB010004752">
    <property type="protein sequence ID" value="CAG8644597.1"/>
    <property type="molecule type" value="Genomic_DNA"/>
</dbReference>
<name>A0ABN7UR69_GIGMA</name>
<gene>
    <name evidence="1" type="ORF">GMARGA_LOCUS9028</name>
</gene>
<evidence type="ECO:0000313" key="1">
    <source>
        <dbReference type="EMBL" id="CAG8644597.1"/>
    </source>
</evidence>
<sequence>MQFANVVKIIYDLKKLFVISDFYTKFLQYESHYINCMSYIL</sequence>
<comment type="caution">
    <text evidence="1">The sequence shown here is derived from an EMBL/GenBank/DDBJ whole genome shotgun (WGS) entry which is preliminary data.</text>
</comment>
<proteinExistence type="predicted"/>
<organism evidence="1 2">
    <name type="scientific">Gigaspora margarita</name>
    <dbReference type="NCBI Taxonomy" id="4874"/>
    <lineage>
        <taxon>Eukaryota</taxon>
        <taxon>Fungi</taxon>
        <taxon>Fungi incertae sedis</taxon>
        <taxon>Mucoromycota</taxon>
        <taxon>Glomeromycotina</taxon>
        <taxon>Glomeromycetes</taxon>
        <taxon>Diversisporales</taxon>
        <taxon>Gigasporaceae</taxon>
        <taxon>Gigaspora</taxon>
    </lineage>
</organism>
<reference evidence="1 2" key="1">
    <citation type="submission" date="2021-06" db="EMBL/GenBank/DDBJ databases">
        <authorList>
            <person name="Kallberg Y."/>
            <person name="Tangrot J."/>
            <person name="Rosling A."/>
        </authorList>
    </citation>
    <scope>NUCLEOTIDE SEQUENCE [LARGE SCALE GENOMIC DNA]</scope>
    <source>
        <strain evidence="1 2">120-4 pot B 10/14</strain>
    </source>
</reference>
<keyword evidence="2" id="KW-1185">Reference proteome</keyword>
<evidence type="ECO:0000313" key="2">
    <source>
        <dbReference type="Proteomes" id="UP000789901"/>
    </source>
</evidence>
<accession>A0ABN7UR69</accession>
<dbReference type="Proteomes" id="UP000789901">
    <property type="component" value="Unassembled WGS sequence"/>
</dbReference>